<comment type="similarity">
    <text evidence="1">Belongs to the replication factor A protein 1 family.</text>
</comment>
<dbReference type="CDD" id="cd04476">
    <property type="entry name" value="RPA1_DBD_C"/>
    <property type="match status" value="1"/>
</dbReference>
<dbReference type="GO" id="GO:0008270">
    <property type="term" value="F:zinc ion binding"/>
    <property type="evidence" value="ECO:0007669"/>
    <property type="project" value="UniProtKB-KW"/>
</dbReference>
<feature type="region of interest" description="Disordered" evidence="6">
    <location>
        <begin position="216"/>
        <end position="243"/>
    </location>
</feature>
<evidence type="ECO:0000256" key="1">
    <source>
        <dbReference type="ARBA" id="ARBA00005690"/>
    </source>
</evidence>
<dbReference type="InterPro" id="IPR012340">
    <property type="entry name" value="NA-bd_OB-fold"/>
</dbReference>
<accession>A0A484KC91</accession>
<dbReference type="AlphaFoldDB" id="A0A484KC91"/>
<evidence type="ECO:0000256" key="5">
    <source>
        <dbReference type="ARBA" id="ARBA00023125"/>
    </source>
</evidence>
<evidence type="ECO:0000259" key="7">
    <source>
        <dbReference type="Pfam" id="PF08646"/>
    </source>
</evidence>
<protein>
    <recommendedName>
        <fullName evidence="7">Replication factor A C-terminal domain-containing protein</fullName>
    </recommendedName>
</protein>
<evidence type="ECO:0000313" key="8">
    <source>
        <dbReference type="EMBL" id="VFQ62508.1"/>
    </source>
</evidence>
<name>A0A484KC91_9ASTE</name>
<keyword evidence="9" id="KW-1185">Reference proteome</keyword>
<organism evidence="8 9">
    <name type="scientific">Cuscuta campestris</name>
    <dbReference type="NCBI Taxonomy" id="132261"/>
    <lineage>
        <taxon>Eukaryota</taxon>
        <taxon>Viridiplantae</taxon>
        <taxon>Streptophyta</taxon>
        <taxon>Embryophyta</taxon>
        <taxon>Tracheophyta</taxon>
        <taxon>Spermatophyta</taxon>
        <taxon>Magnoliopsida</taxon>
        <taxon>eudicotyledons</taxon>
        <taxon>Gunneridae</taxon>
        <taxon>Pentapetalae</taxon>
        <taxon>asterids</taxon>
        <taxon>lamiids</taxon>
        <taxon>Solanales</taxon>
        <taxon>Convolvulaceae</taxon>
        <taxon>Cuscuteae</taxon>
        <taxon>Cuscuta</taxon>
        <taxon>Cuscuta subgen. Grammica</taxon>
        <taxon>Cuscuta sect. Cleistogrammica</taxon>
    </lineage>
</organism>
<evidence type="ECO:0000256" key="2">
    <source>
        <dbReference type="ARBA" id="ARBA00022723"/>
    </source>
</evidence>
<evidence type="ECO:0000313" key="9">
    <source>
        <dbReference type="Proteomes" id="UP000595140"/>
    </source>
</evidence>
<dbReference type="EMBL" id="OOIL02000230">
    <property type="protein sequence ID" value="VFQ62508.1"/>
    <property type="molecule type" value="Genomic_DNA"/>
</dbReference>
<sequence>MKSPTLSSTTASKVFLNIDIDEVLGLKKNNVWANESTMQPLIFQREVINRDTILAGLKNVADILRIATSNFEIGTSYFCHSWIYDINKNSGWYYNSCRNCKRLIKACGDKFWCNKCQKVVDDAVPRYRIDVGVKDDSEATRFIIFEEEAEKTIGQSAMSVYDIEDKKEGNESEGDLPALIANIIGRRYVFRVKLTEYNKTAYKQSFTATKVFPESYLGNDDKSQKCGNASRSGVKDSMDVSPK</sequence>
<keyword evidence="4" id="KW-0862">Zinc</keyword>
<reference evidence="8 9" key="1">
    <citation type="submission" date="2018-04" db="EMBL/GenBank/DDBJ databases">
        <authorList>
            <person name="Vogel A."/>
        </authorList>
    </citation>
    <scope>NUCLEOTIDE SEQUENCE [LARGE SCALE GENOMIC DNA]</scope>
</reference>
<feature type="domain" description="Replication factor A C-terminal" evidence="7">
    <location>
        <begin position="80"/>
        <end position="211"/>
    </location>
</feature>
<proteinExistence type="inferred from homology"/>
<evidence type="ECO:0000256" key="4">
    <source>
        <dbReference type="ARBA" id="ARBA00022833"/>
    </source>
</evidence>
<dbReference type="PANTHER" id="PTHR47165:SF4">
    <property type="entry name" value="OS03G0429900 PROTEIN"/>
    <property type="match status" value="1"/>
</dbReference>
<dbReference type="Proteomes" id="UP000595140">
    <property type="component" value="Unassembled WGS sequence"/>
</dbReference>
<dbReference type="OrthoDB" id="1735587at2759"/>
<keyword evidence="3" id="KW-0863">Zinc-finger</keyword>
<dbReference type="Gene3D" id="2.40.50.140">
    <property type="entry name" value="Nucleic acid-binding proteins"/>
    <property type="match status" value="1"/>
</dbReference>
<evidence type="ECO:0000256" key="6">
    <source>
        <dbReference type="SAM" id="MobiDB-lite"/>
    </source>
</evidence>
<keyword evidence="5" id="KW-0238">DNA-binding</keyword>
<dbReference type="InterPro" id="IPR013955">
    <property type="entry name" value="Rep_factor-A_C"/>
</dbReference>
<keyword evidence="2" id="KW-0479">Metal-binding</keyword>
<evidence type="ECO:0000256" key="3">
    <source>
        <dbReference type="ARBA" id="ARBA00022771"/>
    </source>
</evidence>
<gene>
    <name evidence="8" type="ORF">CCAM_LOCUS4284</name>
</gene>
<dbReference type="Pfam" id="PF08646">
    <property type="entry name" value="Rep_fac-A_C"/>
    <property type="match status" value="1"/>
</dbReference>
<feature type="compositionally biased region" description="Basic and acidic residues" evidence="6">
    <location>
        <begin position="233"/>
        <end position="243"/>
    </location>
</feature>
<dbReference type="PANTHER" id="PTHR47165">
    <property type="entry name" value="OS03G0429900 PROTEIN"/>
    <property type="match status" value="1"/>
</dbReference>
<dbReference type="InterPro" id="IPR047192">
    <property type="entry name" value="Euk_RPA1_DBD_C"/>
</dbReference>
<dbReference type="SUPFAM" id="SSF50249">
    <property type="entry name" value="Nucleic acid-binding proteins"/>
    <property type="match status" value="1"/>
</dbReference>
<dbReference type="GO" id="GO:0003677">
    <property type="term" value="F:DNA binding"/>
    <property type="evidence" value="ECO:0007669"/>
    <property type="project" value="UniProtKB-KW"/>
</dbReference>